<evidence type="ECO:0000313" key="3">
    <source>
        <dbReference type="Proteomes" id="UP000326912"/>
    </source>
</evidence>
<sequence>MVTSKGGFHLSDGSAPLSIFLPGSRDIGDRLAIMRSFPNSEALIYIASIRLIFDAFCLFLGFLSLFKTNLIS</sequence>
<feature type="transmembrane region" description="Helical" evidence="1">
    <location>
        <begin position="42"/>
        <end position="66"/>
    </location>
</feature>
<keyword evidence="1" id="KW-0812">Transmembrane</keyword>
<keyword evidence="3" id="KW-1185">Reference proteome</keyword>
<dbReference type="EMBL" id="BKZW01000002">
    <property type="protein sequence ID" value="GER89991.1"/>
    <property type="molecule type" value="Genomic_DNA"/>
</dbReference>
<keyword evidence="1" id="KW-0472">Membrane</keyword>
<organism evidence="2 3">
    <name type="scientific">Dictyobacter vulcani</name>
    <dbReference type="NCBI Taxonomy" id="2607529"/>
    <lineage>
        <taxon>Bacteria</taxon>
        <taxon>Bacillati</taxon>
        <taxon>Chloroflexota</taxon>
        <taxon>Ktedonobacteria</taxon>
        <taxon>Ktedonobacterales</taxon>
        <taxon>Dictyobacteraceae</taxon>
        <taxon>Dictyobacter</taxon>
    </lineage>
</organism>
<keyword evidence="1" id="KW-1133">Transmembrane helix</keyword>
<protein>
    <submittedName>
        <fullName evidence="2">Uncharacterized protein</fullName>
    </submittedName>
</protein>
<reference evidence="2 3" key="1">
    <citation type="submission" date="2019-10" db="EMBL/GenBank/DDBJ databases">
        <title>Dictyobacter vulcani sp. nov., within the class Ktedonobacteria, isolated from soil of volcanic Mt. Zao.</title>
        <authorList>
            <person name="Zheng Y."/>
            <person name="Wang C.M."/>
            <person name="Sakai Y."/>
            <person name="Abe K."/>
            <person name="Yokota A."/>
            <person name="Yabe S."/>
        </authorList>
    </citation>
    <scope>NUCLEOTIDE SEQUENCE [LARGE SCALE GENOMIC DNA]</scope>
    <source>
        <strain evidence="2 3">W12</strain>
    </source>
</reference>
<dbReference type="AlphaFoldDB" id="A0A5J4KU43"/>
<evidence type="ECO:0000256" key="1">
    <source>
        <dbReference type="SAM" id="Phobius"/>
    </source>
</evidence>
<comment type="caution">
    <text evidence="2">The sequence shown here is derived from an EMBL/GenBank/DDBJ whole genome shotgun (WGS) entry which is preliminary data.</text>
</comment>
<evidence type="ECO:0000313" key="2">
    <source>
        <dbReference type="EMBL" id="GER89991.1"/>
    </source>
</evidence>
<name>A0A5J4KU43_9CHLR</name>
<gene>
    <name evidence="2" type="ORF">KDW_41530</name>
</gene>
<proteinExistence type="predicted"/>
<accession>A0A5J4KU43</accession>
<dbReference type="Proteomes" id="UP000326912">
    <property type="component" value="Unassembled WGS sequence"/>
</dbReference>